<evidence type="ECO:0000259" key="7">
    <source>
        <dbReference type="Pfam" id="PF02687"/>
    </source>
</evidence>
<sequence>MFEFFIARRYIKSKHKVNFITIITLISSLGVMIGVAALIVMLSVFNGFGSLVTKLLVEFDPHIRVSNLAQFEGDRTFAINEINKLDRVKNAGFYAEGKIIALNKKSYEIINLKGIDENLQSTEWGVKSKIISGEFNVENDNGIDKIILGLPIALRLSARVGDTIFVSSAASIERSILSFSIPQTRPYLVAGLFEAKNKEYDYNYAFTSLQSAQRMLALNNNISGIEVRLDNISSAEQVKPRIASILGENVTVNTWYDLHKDLYNVMLIERWGAYLLLALIIAVATFNILGSLTMSVIEKKKDIALLRSMGATKKSILRIFMFEGILIGLIGTVTGMLIGYFICWLQLTINFYPLDPTKYIINSLPVVLKWSDFFAVGFAAFVLTFLASLYPAKKAVKISITEAIKWE</sequence>
<dbReference type="GO" id="GO:0098797">
    <property type="term" value="C:plasma membrane protein complex"/>
    <property type="evidence" value="ECO:0007669"/>
    <property type="project" value="TreeGrafter"/>
</dbReference>
<dbReference type="GO" id="GO:0044874">
    <property type="term" value="P:lipoprotein localization to outer membrane"/>
    <property type="evidence" value="ECO:0007669"/>
    <property type="project" value="TreeGrafter"/>
</dbReference>
<reference evidence="9" key="1">
    <citation type="journal article" date="2015" name="Proc. Natl. Acad. Sci. U.S.A.">
        <title>Networks of energetic and metabolic interactions define dynamics in microbial communities.</title>
        <authorList>
            <person name="Embree M."/>
            <person name="Liu J.K."/>
            <person name="Al-Bassam M.M."/>
            <person name="Zengler K."/>
        </authorList>
    </citation>
    <scope>NUCLEOTIDE SEQUENCE</scope>
</reference>
<keyword evidence="5 6" id="KW-0472">Membrane</keyword>
<dbReference type="InterPro" id="IPR051447">
    <property type="entry name" value="Lipoprotein-release_system"/>
</dbReference>
<dbReference type="Pfam" id="PF12704">
    <property type="entry name" value="MacB_PCD"/>
    <property type="match status" value="1"/>
</dbReference>
<evidence type="ECO:0000256" key="3">
    <source>
        <dbReference type="ARBA" id="ARBA00022692"/>
    </source>
</evidence>
<comment type="subcellular location">
    <subcellularLocation>
        <location evidence="1">Cell membrane</location>
        <topology evidence="1">Multi-pass membrane protein</topology>
    </subcellularLocation>
</comment>
<dbReference type="InterPro" id="IPR003838">
    <property type="entry name" value="ABC3_permease_C"/>
</dbReference>
<proteinExistence type="predicted"/>
<evidence type="ECO:0000313" key="9">
    <source>
        <dbReference type="EMBL" id="KUG26368.1"/>
    </source>
</evidence>
<comment type="caution">
    <text evidence="9">The sequence shown here is derived from an EMBL/GenBank/DDBJ whole genome shotgun (WGS) entry which is preliminary data.</text>
</comment>
<name>A0A0W8FZP5_9ZZZZ</name>
<protein>
    <recommendedName>
        <fullName evidence="10">Lipoprotein releasing system transmembrane protein lole</fullName>
    </recommendedName>
</protein>
<feature type="transmembrane region" description="Helical" evidence="6">
    <location>
        <begin position="20"/>
        <end position="45"/>
    </location>
</feature>
<evidence type="ECO:0000256" key="1">
    <source>
        <dbReference type="ARBA" id="ARBA00004651"/>
    </source>
</evidence>
<feature type="domain" description="ABC3 transporter permease C-terminal" evidence="7">
    <location>
        <begin position="275"/>
        <end position="400"/>
    </location>
</feature>
<dbReference type="InterPro" id="IPR025857">
    <property type="entry name" value="MacB_PCD"/>
</dbReference>
<feature type="transmembrane region" description="Helical" evidence="6">
    <location>
        <begin position="271"/>
        <end position="297"/>
    </location>
</feature>
<gene>
    <name evidence="9" type="ORF">ASZ90_003791</name>
</gene>
<keyword evidence="4 6" id="KW-1133">Transmembrane helix</keyword>
<evidence type="ECO:0000256" key="2">
    <source>
        <dbReference type="ARBA" id="ARBA00022475"/>
    </source>
</evidence>
<dbReference type="Pfam" id="PF02687">
    <property type="entry name" value="FtsX"/>
    <property type="match status" value="1"/>
</dbReference>
<accession>A0A0W8FZP5</accession>
<dbReference type="EMBL" id="LNQE01000475">
    <property type="protein sequence ID" value="KUG26368.1"/>
    <property type="molecule type" value="Genomic_DNA"/>
</dbReference>
<feature type="transmembrane region" description="Helical" evidence="6">
    <location>
        <begin position="317"/>
        <end position="347"/>
    </location>
</feature>
<evidence type="ECO:0000256" key="4">
    <source>
        <dbReference type="ARBA" id="ARBA00022989"/>
    </source>
</evidence>
<dbReference type="PANTHER" id="PTHR30489:SF0">
    <property type="entry name" value="LIPOPROTEIN-RELEASING SYSTEM TRANSMEMBRANE PROTEIN LOLE"/>
    <property type="match status" value="1"/>
</dbReference>
<dbReference type="PANTHER" id="PTHR30489">
    <property type="entry name" value="LIPOPROTEIN-RELEASING SYSTEM TRANSMEMBRANE PROTEIN LOLE"/>
    <property type="match status" value="1"/>
</dbReference>
<feature type="domain" description="MacB-like periplasmic core" evidence="8">
    <location>
        <begin position="24"/>
        <end position="244"/>
    </location>
</feature>
<feature type="transmembrane region" description="Helical" evidence="6">
    <location>
        <begin position="367"/>
        <end position="390"/>
    </location>
</feature>
<dbReference type="AlphaFoldDB" id="A0A0W8FZP5"/>
<keyword evidence="3 6" id="KW-0812">Transmembrane</keyword>
<keyword evidence="2" id="KW-1003">Cell membrane</keyword>
<organism evidence="9">
    <name type="scientific">hydrocarbon metagenome</name>
    <dbReference type="NCBI Taxonomy" id="938273"/>
    <lineage>
        <taxon>unclassified sequences</taxon>
        <taxon>metagenomes</taxon>
        <taxon>ecological metagenomes</taxon>
    </lineage>
</organism>
<evidence type="ECO:0000256" key="5">
    <source>
        <dbReference type="ARBA" id="ARBA00023136"/>
    </source>
</evidence>
<evidence type="ECO:0000259" key="8">
    <source>
        <dbReference type="Pfam" id="PF12704"/>
    </source>
</evidence>
<evidence type="ECO:0000256" key="6">
    <source>
        <dbReference type="SAM" id="Phobius"/>
    </source>
</evidence>
<evidence type="ECO:0008006" key="10">
    <source>
        <dbReference type="Google" id="ProtNLM"/>
    </source>
</evidence>